<feature type="compositionally biased region" description="Basic and acidic residues" evidence="2">
    <location>
        <begin position="425"/>
        <end position="448"/>
    </location>
</feature>
<dbReference type="Proteomes" id="UP000521943">
    <property type="component" value="Unassembled WGS sequence"/>
</dbReference>
<feature type="compositionally biased region" description="Acidic residues" evidence="2">
    <location>
        <begin position="538"/>
        <end position="548"/>
    </location>
</feature>
<evidence type="ECO:0000313" key="4">
    <source>
        <dbReference type="Proteomes" id="UP000521943"/>
    </source>
</evidence>
<gene>
    <name evidence="3" type="ORF">DFP72DRAFT_921787</name>
</gene>
<dbReference type="OrthoDB" id="3364132at2759"/>
<feature type="compositionally biased region" description="Acidic residues" evidence="2">
    <location>
        <begin position="556"/>
        <end position="578"/>
    </location>
</feature>
<protein>
    <submittedName>
        <fullName evidence="3">Uncharacterized protein</fullName>
    </submittedName>
</protein>
<reference evidence="3 4" key="1">
    <citation type="submission" date="2020-07" db="EMBL/GenBank/DDBJ databases">
        <title>Comparative genomics of pyrophilous fungi reveals a link between fire events and developmental genes.</title>
        <authorList>
            <consortium name="DOE Joint Genome Institute"/>
            <person name="Steindorff A.S."/>
            <person name="Carver A."/>
            <person name="Calhoun S."/>
            <person name="Stillman K."/>
            <person name="Liu H."/>
            <person name="Lipzen A."/>
            <person name="Pangilinan J."/>
            <person name="Labutti K."/>
            <person name="Bruns T.D."/>
            <person name="Grigoriev I.V."/>
        </authorList>
    </citation>
    <scope>NUCLEOTIDE SEQUENCE [LARGE SCALE GENOMIC DNA]</scope>
    <source>
        <strain evidence="3 4">CBS 144469</strain>
    </source>
</reference>
<name>A0A8H6M021_9AGAR</name>
<evidence type="ECO:0000256" key="2">
    <source>
        <dbReference type="SAM" id="MobiDB-lite"/>
    </source>
</evidence>
<feature type="region of interest" description="Disordered" evidence="2">
    <location>
        <begin position="287"/>
        <end position="455"/>
    </location>
</feature>
<feature type="compositionally biased region" description="Basic residues" evidence="2">
    <location>
        <begin position="749"/>
        <end position="760"/>
    </location>
</feature>
<proteinExistence type="predicted"/>
<feature type="compositionally biased region" description="Acidic residues" evidence="2">
    <location>
        <begin position="405"/>
        <end position="416"/>
    </location>
</feature>
<feature type="compositionally biased region" description="Basic and acidic residues" evidence="2">
    <location>
        <begin position="733"/>
        <end position="748"/>
    </location>
</feature>
<dbReference type="EMBL" id="JACGCI010000088">
    <property type="protein sequence ID" value="KAF6746822.1"/>
    <property type="molecule type" value="Genomic_DNA"/>
</dbReference>
<dbReference type="AlphaFoldDB" id="A0A8H6M021"/>
<sequence length="760" mass="85144">MPKSPQGIEAWIELDSKKVDEYKVKRKGHKGRKGRKGQTSEMECFIPCESGKGLKIACSVPANIVKKHNCMIEVDFDGYIFYVADNRIEKDPAAQGPVIRRFGETFCCRCDRPFPTPAQRAALEKNDKFKTNLAALEMGWCSVRCELEYRPLSFDRLESTDDDSFLEVETREFGEIGVTVSTVDRFSEVVTRTDNGQASTSARHEILALVKSMPAPETPVGPGELLRVHETLKNRRTHGVVWGDEVTNKKHIVNLKPEGKKAICSFVFQYRDIGILKADKIAPVAPDEPIRTPELRNATPSGSTARPQLRKGKQKAPSKSQTPVRSRDFTMGLRSRTSNNAHGTKPGQVAADEVTEDEEEVEPNRPGESNSEEEGIEDENAGEDEEEDEYEARDKNGEPLGTGPPDDEGPDDDGLDEVQSAKDGINVREPKVRGSIDRSEGRSIMKEEEKDEGWMEENDYLGTNSMDIDGGLEYVTEEERSLTSEGTQQAELEGEGLGEGLVKEEDMQEYELGQDGSELDGDESSEQSSGSDSQMKEEELEEYDLDDLETVKKEESEEQELDDLDEVKEEGGGGEENELGGWQDVKEEVEPQVDFSEHLGGRGSGMETGQTKVEEIDRVLTKPDHEEGAFDLGYSTTDTGHLSSNEARSRRSKIRRLKEAIDRRRRKAARDVAQVEVEKRKIRKLEASIEKRKRKAARDEERVAMLEKRLKVEDETATIARHVKSDSGGSRLRSSEVRNAKRGAENRSRVSKRVKREPET</sequence>
<keyword evidence="1" id="KW-0175">Coiled coil</keyword>
<keyword evidence="4" id="KW-1185">Reference proteome</keyword>
<accession>A0A8H6M021</accession>
<feature type="compositionally biased region" description="Polar residues" evidence="2">
    <location>
        <begin position="634"/>
        <end position="646"/>
    </location>
</feature>
<feature type="region of interest" description="Disordered" evidence="2">
    <location>
        <begin position="620"/>
        <end position="651"/>
    </location>
</feature>
<evidence type="ECO:0000313" key="3">
    <source>
        <dbReference type="EMBL" id="KAF6746822.1"/>
    </source>
</evidence>
<feature type="region of interest" description="Disordered" evidence="2">
    <location>
        <begin position="721"/>
        <end position="760"/>
    </location>
</feature>
<feature type="region of interest" description="Disordered" evidence="2">
    <location>
        <begin position="477"/>
        <end position="585"/>
    </location>
</feature>
<evidence type="ECO:0000256" key="1">
    <source>
        <dbReference type="SAM" id="Coils"/>
    </source>
</evidence>
<feature type="compositionally biased region" description="Acidic residues" evidence="2">
    <location>
        <begin position="370"/>
        <end position="391"/>
    </location>
</feature>
<comment type="caution">
    <text evidence="3">The sequence shown here is derived from an EMBL/GenBank/DDBJ whole genome shotgun (WGS) entry which is preliminary data.</text>
</comment>
<feature type="coiled-coil region" evidence="1">
    <location>
        <begin position="675"/>
        <end position="709"/>
    </location>
</feature>
<organism evidence="3 4">
    <name type="scientific">Ephemerocybe angulata</name>
    <dbReference type="NCBI Taxonomy" id="980116"/>
    <lineage>
        <taxon>Eukaryota</taxon>
        <taxon>Fungi</taxon>
        <taxon>Dikarya</taxon>
        <taxon>Basidiomycota</taxon>
        <taxon>Agaricomycotina</taxon>
        <taxon>Agaricomycetes</taxon>
        <taxon>Agaricomycetidae</taxon>
        <taxon>Agaricales</taxon>
        <taxon>Agaricineae</taxon>
        <taxon>Psathyrellaceae</taxon>
        <taxon>Ephemerocybe</taxon>
    </lineage>
</organism>